<dbReference type="PANTHER" id="PTHR10315">
    <property type="entry name" value="E3 UBIQUITIN PROTEIN LIGASE SIAH"/>
    <property type="match status" value="1"/>
</dbReference>
<keyword evidence="3" id="KW-0862">Zinc</keyword>
<dbReference type="InterPro" id="IPR052088">
    <property type="entry name" value="E3_ubiquitin-ligase_SINA"/>
</dbReference>
<organism evidence="6 7">
    <name type="scientific">Sorghum bicolor</name>
    <name type="common">Sorghum</name>
    <name type="synonym">Sorghum vulgare</name>
    <dbReference type="NCBI Taxonomy" id="4558"/>
    <lineage>
        <taxon>Eukaryota</taxon>
        <taxon>Viridiplantae</taxon>
        <taxon>Streptophyta</taxon>
        <taxon>Embryophyta</taxon>
        <taxon>Tracheophyta</taxon>
        <taxon>Spermatophyta</taxon>
        <taxon>Magnoliopsida</taxon>
        <taxon>Liliopsida</taxon>
        <taxon>Poales</taxon>
        <taxon>Poaceae</taxon>
        <taxon>PACMAD clade</taxon>
        <taxon>Panicoideae</taxon>
        <taxon>Andropogonodae</taxon>
        <taxon>Andropogoneae</taxon>
        <taxon>Sorghinae</taxon>
        <taxon>Sorghum</taxon>
    </lineage>
</organism>
<evidence type="ECO:0000313" key="6">
    <source>
        <dbReference type="EMBL" id="KXG32017.1"/>
    </source>
</evidence>
<dbReference type="EMBL" id="CM000762">
    <property type="protein sequence ID" value="KXG32017.1"/>
    <property type="molecule type" value="Genomic_DNA"/>
</dbReference>
<evidence type="ECO:0000256" key="2">
    <source>
        <dbReference type="ARBA" id="ARBA00022771"/>
    </source>
</evidence>
<dbReference type="GO" id="GO:0008270">
    <property type="term" value="F:zinc ion binding"/>
    <property type="evidence" value="ECO:0007669"/>
    <property type="project" value="UniProtKB-KW"/>
</dbReference>
<dbReference type="GO" id="GO:0005737">
    <property type="term" value="C:cytoplasm"/>
    <property type="evidence" value="ECO:0000318"/>
    <property type="project" value="GO_Central"/>
</dbReference>
<proteinExistence type="predicted"/>
<accession>A0A1B6Q264</accession>
<dbReference type="Gramene" id="KXG32017">
    <property type="protein sequence ID" value="KXG32017"/>
    <property type="gene ID" value="SORBI_3003G091100"/>
</dbReference>
<evidence type="ECO:0000313" key="7">
    <source>
        <dbReference type="Proteomes" id="UP000000768"/>
    </source>
</evidence>
<gene>
    <name evidence="6" type="ORF">SORBI_3003G091100</name>
</gene>
<sequence>MAPTRPRSPGQYSAELLHHLSLSVILKAILTTRGYLFHQMQCKIGHAACQGCCDCDRRPIGAIRCRPLETVVAAMLVPCGFTNAKCKEQGPLRRREEARAHEAAYWLLPPRAPCPIPGCAYSGLLLRDHIRDAHRVGGDDPGAAVGFFREATVTLYRSMAFPGAPPRGFLFVPDASWGSSGSVSVIVRVKKMVAAPPAVIDDRP</sequence>
<reference evidence="6 7" key="1">
    <citation type="journal article" date="2009" name="Nature">
        <title>The Sorghum bicolor genome and the diversification of grasses.</title>
        <authorList>
            <person name="Paterson A.H."/>
            <person name="Bowers J.E."/>
            <person name="Bruggmann R."/>
            <person name="Dubchak I."/>
            <person name="Grimwood J."/>
            <person name="Gundlach H."/>
            <person name="Haberer G."/>
            <person name="Hellsten U."/>
            <person name="Mitros T."/>
            <person name="Poliakov A."/>
            <person name="Schmutz J."/>
            <person name="Spannagl M."/>
            <person name="Tang H."/>
            <person name="Wang X."/>
            <person name="Wicker T."/>
            <person name="Bharti A.K."/>
            <person name="Chapman J."/>
            <person name="Feltus F.A."/>
            <person name="Gowik U."/>
            <person name="Grigoriev I.V."/>
            <person name="Lyons E."/>
            <person name="Maher C.A."/>
            <person name="Martis M."/>
            <person name="Narechania A."/>
            <person name="Otillar R.P."/>
            <person name="Penning B.W."/>
            <person name="Salamov A.A."/>
            <person name="Wang Y."/>
            <person name="Zhang L."/>
            <person name="Carpita N.C."/>
            <person name="Freeling M."/>
            <person name="Gingle A.R."/>
            <person name="Hash C.T."/>
            <person name="Keller B."/>
            <person name="Klein P."/>
            <person name="Kresovich S."/>
            <person name="McCann M.C."/>
            <person name="Ming R."/>
            <person name="Peterson D.G."/>
            <person name="Mehboob-ur-Rahman"/>
            <person name="Ware D."/>
            <person name="Westhoff P."/>
            <person name="Mayer K.F."/>
            <person name="Messing J."/>
            <person name="Rokhsar D.S."/>
        </authorList>
    </citation>
    <scope>NUCLEOTIDE SEQUENCE [LARGE SCALE GENOMIC DNA]</scope>
    <source>
        <strain evidence="7">cv. BTx623</strain>
    </source>
</reference>
<evidence type="ECO:0000256" key="4">
    <source>
        <dbReference type="PROSITE-ProRule" id="PRU00455"/>
    </source>
</evidence>
<dbReference type="InParanoid" id="A0A1B6Q264"/>
<name>A0A1B6Q264_SORBI</name>
<keyword evidence="1" id="KW-0479">Metal-binding</keyword>
<reference evidence="7" key="2">
    <citation type="journal article" date="2018" name="Plant J.">
        <title>The Sorghum bicolor reference genome: improved assembly, gene annotations, a transcriptome atlas, and signatures of genome organization.</title>
        <authorList>
            <person name="McCormick R.F."/>
            <person name="Truong S.K."/>
            <person name="Sreedasyam A."/>
            <person name="Jenkins J."/>
            <person name="Shu S."/>
            <person name="Sims D."/>
            <person name="Kennedy M."/>
            <person name="Amirebrahimi M."/>
            <person name="Weers B.D."/>
            <person name="McKinley B."/>
            <person name="Mattison A."/>
            <person name="Morishige D.T."/>
            <person name="Grimwood J."/>
            <person name="Schmutz J."/>
            <person name="Mullet J.E."/>
        </authorList>
    </citation>
    <scope>NUCLEOTIDE SEQUENCE [LARGE SCALE GENOMIC DNA]</scope>
    <source>
        <strain evidence="7">cv. BTx623</strain>
    </source>
</reference>
<evidence type="ECO:0000256" key="1">
    <source>
        <dbReference type="ARBA" id="ARBA00022723"/>
    </source>
</evidence>
<keyword evidence="2 4" id="KW-0863">Zinc-finger</keyword>
<evidence type="ECO:0000259" key="5">
    <source>
        <dbReference type="PROSITE" id="PS51081"/>
    </source>
</evidence>
<feature type="domain" description="SIAH-type" evidence="5">
    <location>
        <begin position="74"/>
        <end position="135"/>
    </location>
</feature>
<dbReference type="PANTHER" id="PTHR10315:SF71">
    <property type="entry name" value="RING-TYPE E3 UBIQUITIN TRANSFERASE"/>
    <property type="match status" value="1"/>
</dbReference>
<evidence type="ECO:0000256" key="3">
    <source>
        <dbReference type="ARBA" id="ARBA00022833"/>
    </source>
</evidence>
<dbReference type="AlphaFoldDB" id="A0A1B6Q264"/>
<dbReference type="PROSITE" id="PS51081">
    <property type="entry name" value="ZF_SIAH"/>
    <property type="match status" value="1"/>
</dbReference>
<dbReference type="InterPro" id="IPR013010">
    <property type="entry name" value="Znf_SIAH"/>
</dbReference>
<dbReference type="Proteomes" id="UP000000768">
    <property type="component" value="Chromosome 3"/>
</dbReference>
<keyword evidence="7" id="KW-1185">Reference proteome</keyword>
<dbReference type="GO" id="GO:0061630">
    <property type="term" value="F:ubiquitin protein ligase activity"/>
    <property type="evidence" value="ECO:0000318"/>
    <property type="project" value="GO_Central"/>
</dbReference>
<protein>
    <recommendedName>
        <fullName evidence="5">SIAH-type domain-containing protein</fullName>
    </recommendedName>
</protein>